<keyword evidence="3" id="KW-0238">DNA-binding</keyword>
<dbReference type="PROSITE" id="PS50931">
    <property type="entry name" value="HTH_LYSR"/>
    <property type="match status" value="2"/>
</dbReference>
<dbReference type="RefSeq" id="WP_193079874.1">
    <property type="nucleotide sequence ID" value="NZ_CP045201.1"/>
</dbReference>
<dbReference type="EMBL" id="CP045201">
    <property type="protein sequence ID" value="QOL81960.1"/>
    <property type="molecule type" value="Genomic_DNA"/>
</dbReference>
<feature type="domain" description="HTH lysR-type" evidence="5">
    <location>
        <begin position="96"/>
        <end position="149"/>
    </location>
</feature>
<dbReference type="AlphaFoldDB" id="A0A7L9WS90"/>
<dbReference type="FunFam" id="1.10.10.10:FF:000001">
    <property type="entry name" value="LysR family transcriptional regulator"/>
    <property type="match status" value="1"/>
</dbReference>
<dbReference type="PRINTS" id="PR00039">
    <property type="entry name" value="HTHLYSR"/>
</dbReference>
<sequence>MKWNLRHLRVFLAVVHHASVSRAAEECHLSQPAVTQAIAKLEAGFAAPLFQHKAQGLFVTDAGQALARRVRRALERIDQATAPISPRLAATATASQLQALIAVRELENFTLAAGKLGLSQPTVHRAVTRLEAEADKPLFERTAMGIRGTRACRLLAEAAQLAFAELDQAEMDLAEIAGSEVGQIVVGAMPLSRSFMLSQAIIAFRESRPSVLIRVDEGPYDDLLAGLRRGEIDVLIGALRDPLPIGDVVQEMLFEDDLILVAGPGHPLLAEAQPTLEQTADFPWILARKGTPSRGIFDQLFASRPMPQSIVETGSMILMRQLLRQSDHIGFISRLQAAAEIELGLMVPLRIDLSGTQRPIGITTRLDWIPTIAQKILIDEIKISVNLKTPSPAED</sequence>
<dbReference type="InterPro" id="IPR000847">
    <property type="entry name" value="LysR_HTH_N"/>
</dbReference>
<dbReference type="GO" id="GO:0000976">
    <property type="term" value="F:transcription cis-regulatory region binding"/>
    <property type="evidence" value="ECO:0007669"/>
    <property type="project" value="TreeGrafter"/>
</dbReference>
<dbReference type="PANTHER" id="PTHR30126">
    <property type="entry name" value="HTH-TYPE TRANSCRIPTIONAL REGULATOR"/>
    <property type="match status" value="1"/>
</dbReference>
<dbReference type="InterPro" id="IPR036388">
    <property type="entry name" value="WH-like_DNA-bd_sf"/>
</dbReference>
<keyword evidence="7" id="KW-1185">Reference proteome</keyword>
<dbReference type="Gene3D" id="1.10.10.10">
    <property type="entry name" value="Winged helix-like DNA-binding domain superfamily/Winged helix DNA-binding domain"/>
    <property type="match status" value="2"/>
</dbReference>
<dbReference type="KEGG" id="pshq:F3W81_14665"/>
<evidence type="ECO:0000313" key="6">
    <source>
        <dbReference type="EMBL" id="QOL81960.1"/>
    </source>
</evidence>
<keyword evidence="4" id="KW-0804">Transcription</keyword>
<keyword evidence="2" id="KW-0805">Transcription regulation</keyword>
<dbReference type="InterPro" id="IPR005119">
    <property type="entry name" value="LysR_subst-bd"/>
</dbReference>
<dbReference type="Gene3D" id="3.40.190.10">
    <property type="entry name" value="Periplasmic binding protein-like II"/>
    <property type="match status" value="2"/>
</dbReference>
<protein>
    <submittedName>
        <fullName evidence="6">LysR family transcriptional regulator</fullName>
    </submittedName>
</protein>
<dbReference type="Pfam" id="PF03466">
    <property type="entry name" value="LysR_substrate"/>
    <property type="match status" value="1"/>
</dbReference>
<proteinExistence type="inferred from homology"/>
<dbReference type="SUPFAM" id="SSF46785">
    <property type="entry name" value="Winged helix' DNA-binding domain"/>
    <property type="match status" value="2"/>
</dbReference>
<dbReference type="Proteomes" id="UP000594118">
    <property type="component" value="Chromosome"/>
</dbReference>
<feature type="domain" description="HTH lysR-type" evidence="5">
    <location>
        <begin position="3"/>
        <end position="60"/>
    </location>
</feature>
<organism evidence="6 7">
    <name type="scientific">Pseudooceanicola spongiae</name>
    <dbReference type="NCBI Taxonomy" id="2613965"/>
    <lineage>
        <taxon>Bacteria</taxon>
        <taxon>Pseudomonadati</taxon>
        <taxon>Pseudomonadota</taxon>
        <taxon>Alphaproteobacteria</taxon>
        <taxon>Rhodobacterales</taxon>
        <taxon>Paracoccaceae</taxon>
        <taxon>Pseudooceanicola</taxon>
    </lineage>
</organism>
<evidence type="ECO:0000256" key="3">
    <source>
        <dbReference type="ARBA" id="ARBA00023125"/>
    </source>
</evidence>
<name>A0A7L9WS90_9RHOB</name>
<evidence type="ECO:0000313" key="7">
    <source>
        <dbReference type="Proteomes" id="UP000594118"/>
    </source>
</evidence>
<gene>
    <name evidence="6" type="ORF">F3W81_14665</name>
</gene>
<evidence type="ECO:0000259" key="5">
    <source>
        <dbReference type="PROSITE" id="PS50931"/>
    </source>
</evidence>
<evidence type="ECO:0000256" key="1">
    <source>
        <dbReference type="ARBA" id="ARBA00009437"/>
    </source>
</evidence>
<reference evidence="6 7" key="1">
    <citation type="submission" date="2019-10" db="EMBL/GenBank/DDBJ databases">
        <title>Pseudopuniceibacterium sp. HQ09 islated from Antarctica.</title>
        <authorList>
            <person name="Liao L."/>
            <person name="Su S."/>
            <person name="Chen B."/>
            <person name="Yu Y."/>
        </authorList>
    </citation>
    <scope>NUCLEOTIDE SEQUENCE [LARGE SCALE GENOMIC DNA]</scope>
    <source>
        <strain evidence="6 7">HQ09</strain>
    </source>
</reference>
<evidence type="ECO:0000256" key="2">
    <source>
        <dbReference type="ARBA" id="ARBA00023015"/>
    </source>
</evidence>
<dbReference type="SUPFAM" id="SSF53850">
    <property type="entry name" value="Periplasmic binding protein-like II"/>
    <property type="match status" value="1"/>
</dbReference>
<dbReference type="InterPro" id="IPR036390">
    <property type="entry name" value="WH_DNA-bd_sf"/>
</dbReference>
<accession>A0A7L9WS90</accession>
<dbReference type="Pfam" id="PF00126">
    <property type="entry name" value="HTH_1"/>
    <property type="match status" value="2"/>
</dbReference>
<comment type="similarity">
    <text evidence="1">Belongs to the LysR transcriptional regulatory family.</text>
</comment>
<evidence type="ECO:0000256" key="4">
    <source>
        <dbReference type="ARBA" id="ARBA00023163"/>
    </source>
</evidence>
<dbReference type="PANTHER" id="PTHR30126:SF98">
    <property type="entry name" value="HTH-TYPE TRANSCRIPTIONAL ACTIVATOR BAUR"/>
    <property type="match status" value="1"/>
</dbReference>
<dbReference type="GO" id="GO:0003700">
    <property type="term" value="F:DNA-binding transcription factor activity"/>
    <property type="evidence" value="ECO:0007669"/>
    <property type="project" value="InterPro"/>
</dbReference>